<dbReference type="FunFam" id="1.10.510.10:FF:000183">
    <property type="entry name" value="Serine/threonine-protein kinase hal4"/>
    <property type="match status" value="1"/>
</dbReference>
<feature type="binding site" evidence="10">
    <location>
        <position position="356"/>
    </location>
    <ligand>
        <name>ATP</name>
        <dbReference type="ChEBI" id="CHEBI:30616"/>
    </ligand>
</feature>
<evidence type="ECO:0000256" key="4">
    <source>
        <dbReference type="ARBA" id="ARBA00022741"/>
    </source>
</evidence>
<dbReference type="GO" id="GO:0005829">
    <property type="term" value="C:cytosol"/>
    <property type="evidence" value="ECO:0007669"/>
    <property type="project" value="TreeGrafter"/>
</dbReference>
<evidence type="ECO:0000256" key="5">
    <source>
        <dbReference type="ARBA" id="ARBA00022777"/>
    </source>
</evidence>
<dbReference type="SUPFAM" id="SSF56112">
    <property type="entry name" value="Protein kinase-like (PK-like)"/>
    <property type="match status" value="1"/>
</dbReference>
<keyword evidence="14" id="KW-1185">Reference proteome</keyword>
<proteinExistence type="predicted"/>
<keyword evidence="4 10" id="KW-0547">Nucleotide-binding</keyword>
<feature type="region of interest" description="Disordered" evidence="11">
    <location>
        <begin position="1"/>
        <end position="125"/>
    </location>
</feature>
<dbReference type="PROSITE" id="PS00107">
    <property type="entry name" value="PROTEIN_KINASE_ATP"/>
    <property type="match status" value="1"/>
</dbReference>
<evidence type="ECO:0000256" key="10">
    <source>
        <dbReference type="PROSITE-ProRule" id="PRU10141"/>
    </source>
</evidence>
<dbReference type="InterPro" id="IPR017441">
    <property type="entry name" value="Protein_kinase_ATP_BS"/>
</dbReference>
<dbReference type="GO" id="GO:0005524">
    <property type="term" value="F:ATP binding"/>
    <property type="evidence" value="ECO:0007669"/>
    <property type="project" value="UniProtKB-UniRule"/>
</dbReference>
<feature type="compositionally biased region" description="Low complexity" evidence="11">
    <location>
        <begin position="50"/>
        <end position="66"/>
    </location>
</feature>
<feature type="compositionally biased region" description="Basic and acidic residues" evidence="11">
    <location>
        <begin position="13"/>
        <end position="24"/>
    </location>
</feature>
<dbReference type="EC" id="2.7.11.1" evidence="1"/>
<dbReference type="InterPro" id="IPR011009">
    <property type="entry name" value="Kinase-like_dom_sf"/>
</dbReference>
<dbReference type="PROSITE" id="PS50011">
    <property type="entry name" value="PROTEIN_KINASE_DOM"/>
    <property type="match status" value="1"/>
</dbReference>
<gene>
    <name evidence="13" type="ORF">CC85DRAFT_304765</name>
</gene>
<dbReference type="PANTHER" id="PTHR24343:SF558">
    <property type="entry name" value="PROTEIN KINASE DOMAIN-CONTAINING PROTEIN"/>
    <property type="match status" value="1"/>
</dbReference>
<dbReference type="Gene3D" id="1.10.510.10">
    <property type="entry name" value="Transferase(Phosphotransferase) domain 1"/>
    <property type="match status" value="1"/>
</dbReference>
<keyword evidence="5 13" id="KW-0418">Kinase</keyword>
<accession>A0A0J1AWQ1</accession>
<evidence type="ECO:0000313" key="13">
    <source>
        <dbReference type="EMBL" id="KLT39729.1"/>
    </source>
</evidence>
<organism evidence="13 14">
    <name type="scientific">Cutaneotrichosporon oleaginosum</name>
    <dbReference type="NCBI Taxonomy" id="879819"/>
    <lineage>
        <taxon>Eukaryota</taxon>
        <taxon>Fungi</taxon>
        <taxon>Dikarya</taxon>
        <taxon>Basidiomycota</taxon>
        <taxon>Agaricomycotina</taxon>
        <taxon>Tremellomycetes</taxon>
        <taxon>Trichosporonales</taxon>
        <taxon>Trichosporonaceae</taxon>
        <taxon>Cutaneotrichosporon</taxon>
    </lineage>
</organism>
<name>A0A0J1AWQ1_9TREE</name>
<feature type="compositionally biased region" description="Polar residues" evidence="11">
    <location>
        <begin position="90"/>
        <end position="103"/>
    </location>
</feature>
<feature type="region of interest" description="Disordered" evidence="11">
    <location>
        <begin position="145"/>
        <end position="314"/>
    </location>
</feature>
<dbReference type="GO" id="GO:0004674">
    <property type="term" value="F:protein serine/threonine kinase activity"/>
    <property type="evidence" value="ECO:0007669"/>
    <property type="project" value="UniProtKB-KW"/>
</dbReference>
<feature type="compositionally biased region" description="Polar residues" evidence="11">
    <location>
        <begin position="230"/>
        <end position="240"/>
    </location>
</feature>
<evidence type="ECO:0000256" key="8">
    <source>
        <dbReference type="ARBA" id="ARBA00048679"/>
    </source>
</evidence>
<sequence>MPVVDGLPEASDDDSKPADRKMTTSDHISNDATPQVAAMLQAQRAVADAPLSSPSLVPSPTQPVTPDSGTISVAELAVPLPDINVRRTPDSTAPPTGPASASTGPHELPPDSAFTAPKFRPIPATSDHSVIDAAGQGVQAQLAMKIPPPSSAPMSRNASGMGSGERIQVHAPTPVSAVPPPIPEPVPTGRQSRAQSVSSNRGEKKGFLAKMFNHEPKDKSGDISPPLTPASDSRPPSRNSSIKRKDEPAAPSIQRRLSERSASSVGGGDGGGSKFTLKDLLGGNKDGKLSRRPSGSARGSDRGSTKGSEGGDGNSTASLLKKYGVCDKAAIGKGATAVVRLAHKWDRREEKLYAVKEFRKRRKNETEKDYVKKLTSEFCISSTLHHINIVETVDLVQDEQQHWCEVMEYCPGGDLYAAIKKGGMSSAEVECTFKQILHGIQYLHSMGVAHRDIKPENLLLDGRGHVKITDFGVSDVFRMCWEKKTHLSKGLCGSEPYIAPELFEQKEYDARLVDVWAAAIVFYCMQFQELPWRVAKPTDPTFSTYLAQYYPSGTRPEGAPACPPPLNNLIPRECRHVVKHMLDPDPKTRWTIDEALKDKWMQSVKVCVEGEYSDHSHTTVGLDVVRLQ</sequence>
<evidence type="ECO:0000256" key="6">
    <source>
        <dbReference type="ARBA" id="ARBA00022840"/>
    </source>
</evidence>
<evidence type="ECO:0000259" key="12">
    <source>
        <dbReference type="PROSITE" id="PS50011"/>
    </source>
</evidence>
<comment type="catalytic activity">
    <reaction evidence="7">
        <text>L-threonyl-[protein] + ATP = O-phospho-L-threonyl-[protein] + ADP + H(+)</text>
        <dbReference type="Rhea" id="RHEA:46608"/>
        <dbReference type="Rhea" id="RHEA-COMP:11060"/>
        <dbReference type="Rhea" id="RHEA-COMP:11605"/>
        <dbReference type="ChEBI" id="CHEBI:15378"/>
        <dbReference type="ChEBI" id="CHEBI:30013"/>
        <dbReference type="ChEBI" id="CHEBI:30616"/>
        <dbReference type="ChEBI" id="CHEBI:61977"/>
        <dbReference type="ChEBI" id="CHEBI:456216"/>
        <dbReference type="EC" id="2.7.11.1"/>
    </reaction>
</comment>
<dbReference type="Pfam" id="PF00069">
    <property type="entry name" value="Pkinase"/>
    <property type="match status" value="1"/>
</dbReference>
<dbReference type="SMART" id="SM00220">
    <property type="entry name" value="S_TKc"/>
    <property type="match status" value="1"/>
</dbReference>
<keyword evidence="6 10" id="KW-0067">ATP-binding</keyword>
<feature type="compositionally biased region" description="Polar residues" evidence="11">
    <location>
        <begin position="189"/>
        <end position="200"/>
    </location>
</feature>
<keyword evidence="3" id="KW-0808">Transferase</keyword>
<dbReference type="OrthoDB" id="6513151at2759"/>
<dbReference type="RefSeq" id="XP_018276220.1">
    <property type="nucleotide sequence ID" value="XM_018425555.1"/>
</dbReference>
<feature type="compositionally biased region" description="Basic and acidic residues" evidence="11">
    <location>
        <begin position="201"/>
        <end position="221"/>
    </location>
</feature>
<evidence type="ECO:0000313" key="14">
    <source>
        <dbReference type="Proteomes" id="UP000053611"/>
    </source>
</evidence>
<dbReference type="GO" id="GO:0030003">
    <property type="term" value="P:intracellular monoatomic cation homeostasis"/>
    <property type="evidence" value="ECO:0007669"/>
    <property type="project" value="TreeGrafter"/>
</dbReference>
<reference evidence="13 14" key="1">
    <citation type="submission" date="2015-03" db="EMBL/GenBank/DDBJ databases">
        <title>Genomics and transcriptomics of the oil-accumulating basidiomycete yeast T. oleaginosus allow insights into substrate utilization and the diverse evolutionary trajectories of mating systems in fungi.</title>
        <authorList>
            <consortium name="DOE Joint Genome Institute"/>
            <person name="Kourist R."/>
            <person name="Kracht O."/>
            <person name="Bracharz F."/>
            <person name="Lipzen A."/>
            <person name="Nolan M."/>
            <person name="Ohm R."/>
            <person name="Grigoriev I."/>
            <person name="Sun S."/>
            <person name="Heitman J."/>
            <person name="Bruck T."/>
            <person name="Nowrousian M."/>
        </authorList>
    </citation>
    <scope>NUCLEOTIDE SEQUENCE [LARGE SCALE GENOMIC DNA]</scope>
    <source>
        <strain evidence="13 14">IBC0246</strain>
    </source>
</reference>
<protein>
    <recommendedName>
        <fullName evidence="1">non-specific serine/threonine protein kinase</fullName>
        <ecNumber evidence="1">2.7.11.1</ecNumber>
    </recommendedName>
    <alternativeName>
        <fullName evidence="9">Halotolerance protein 4</fullName>
    </alternativeName>
</protein>
<dbReference type="CDD" id="cd13994">
    <property type="entry name" value="STKc_HAL4_like"/>
    <property type="match status" value="1"/>
</dbReference>
<feature type="compositionally biased region" description="Pro residues" evidence="11">
    <location>
        <begin position="177"/>
        <end position="186"/>
    </location>
</feature>
<dbReference type="AlphaFoldDB" id="A0A0J1AWQ1"/>
<evidence type="ECO:0000256" key="7">
    <source>
        <dbReference type="ARBA" id="ARBA00047899"/>
    </source>
</evidence>
<evidence type="ECO:0000256" key="3">
    <source>
        <dbReference type="ARBA" id="ARBA00022679"/>
    </source>
</evidence>
<dbReference type="GeneID" id="28986158"/>
<dbReference type="EMBL" id="KQ087250">
    <property type="protein sequence ID" value="KLT39729.1"/>
    <property type="molecule type" value="Genomic_DNA"/>
</dbReference>
<dbReference type="InterPro" id="IPR008271">
    <property type="entry name" value="Ser/Thr_kinase_AS"/>
</dbReference>
<evidence type="ECO:0000256" key="2">
    <source>
        <dbReference type="ARBA" id="ARBA00022527"/>
    </source>
</evidence>
<dbReference type="PROSITE" id="PS00108">
    <property type="entry name" value="PROTEIN_KINASE_ST"/>
    <property type="match status" value="1"/>
</dbReference>
<evidence type="ECO:0000256" key="11">
    <source>
        <dbReference type="SAM" id="MobiDB-lite"/>
    </source>
</evidence>
<dbReference type="PANTHER" id="PTHR24343">
    <property type="entry name" value="SERINE/THREONINE KINASE"/>
    <property type="match status" value="1"/>
</dbReference>
<dbReference type="Proteomes" id="UP000053611">
    <property type="component" value="Unassembled WGS sequence"/>
</dbReference>
<dbReference type="STRING" id="879819.A0A0J1AWQ1"/>
<feature type="domain" description="Protein kinase" evidence="12">
    <location>
        <begin position="325"/>
        <end position="601"/>
    </location>
</feature>
<evidence type="ECO:0000256" key="1">
    <source>
        <dbReference type="ARBA" id="ARBA00012513"/>
    </source>
</evidence>
<evidence type="ECO:0000256" key="9">
    <source>
        <dbReference type="ARBA" id="ARBA00078109"/>
    </source>
</evidence>
<keyword evidence="2" id="KW-0723">Serine/threonine-protein kinase</keyword>
<comment type="catalytic activity">
    <reaction evidence="8">
        <text>L-seryl-[protein] + ATP = O-phospho-L-seryl-[protein] + ADP + H(+)</text>
        <dbReference type="Rhea" id="RHEA:17989"/>
        <dbReference type="Rhea" id="RHEA-COMP:9863"/>
        <dbReference type="Rhea" id="RHEA-COMP:11604"/>
        <dbReference type="ChEBI" id="CHEBI:15378"/>
        <dbReference type="ChEBI" id="CHEBI:29999"/>
        <dbReference type="ChEBI" id="CHEBI:30616"/>
        <dbReference type="ChEBI" id="CHEBI:83421"/>
        <dbReference type="ChEBI" id="CHEBI:456216"/>
        <dbReference type="EC" id="2.7.11.1"/>
    </reaction>
</comment>
<dbReference type="InterPro" id="IPR000719">
    <property type="entry name" value="Prot_kinase_dom"/>
</dbReference>